<dbReference type="GO" id="GO:0016787">
    <property type="term" value="F:hydrolase activity"/>
    <property type="evidence" value="ECO:0007669"/>
    <property type="project" value="InterPro"/>
</dbReference>
<dbReference type="AlphaFoldDB" id="A0A4Q2U589"/>
<dbReference type="OrthoDB" id="9780884at2"/>
<feature type="domain" description="Calcineurin-like phosphoesterase" evidence="2">
    <location>
        <begin position="146"/>
        <end position="312"/>
    </location>
</feature>
<name>A0A4Q2U589_9HYPH</name>
<sequence>MFHLVPCLPLAYVAVRFVLPLSLPTWAMLASVTVLAVGSQFHLWSRLSSGSVFAPEFPRGVVIVLNVLFGLLLFLAAFQLALDVGAGVLGIARGSWVSIPSPVRLAVAFLAGALAVRGVAQAVRLPEVRRVAVGIDDLPLQLEGYHVLQLTDFHASRLFPRSWMEEVVSLANGLGADLVAVTGDLADGTVETRRADVEPLRRLVAPDGVWVIPGNHEYFFGQEAWSRHSHDIGMQTLANEHAVIERDGARLVLAGVTDLSAPESGLPGPDLARALEGAPLQAPVILLDHQPSRAPRAAEAGVALQLSGHTHGGMILGPHWLVARANGGFVSGSYQVGRMVLYVGNGTGIWPGFALRIGKPAEMTLFALHHRARDGSAELFPQ</sequence>
<evidence type="ECO:0000313" key="4">
    <source>
        <dbReference type="Proteomes" id="UP000290759"/>
    </source>
</evidence>
<dbReference type="Pfam" id="PF00149">
    <property type="entry name" value="Metallophos"/>
    <property type="match status" value="1"/>
</dbReference>
<accession>A0A4Q2U589</accession>
<dbReference type="InterPro" id="IPR004843">
    <property type="entry name" value="Calcineurin-like_PHP"/>
</dbReference>
<dbReference type="PANTHER" id="PTHR31302:SF0">
    <property type="entry name" value="TRANSMEMBRANE PROTEIN WITH METALLOPHOSPHOESTERASE DOMAIN"/>
    <property type="match status" value="1"/>
</dbReference>
<dbReference type="SUPFAM" id="SSF56300">
    <property type="entry name" value="Metallo-dependent phosphatases"/>
    <property type="match status" value="1"/>
</dbReference>
<evidence type="ECO:0000313" key="3">
    <source>
        <dbReference type="EMBL" id="RYC30107.1"/>
    </source>
</evidence>
<keyword evidence="1" id="KW-0472">Membrane</keyword>
<reference evidence="3 4" key="1">
    <citation type="submission" date="2018-12" db="EMBL/GenBank/DDBJ databases">
        <authorList>
            <person name="Grouzdev D.S."/>
            <person name="Krutkina M.S."/>
        </authorList>
    </citation>
    <scope>NUCLEOTIDE SEQUENCE [LARGE SCALE GENOMIC DNA]</scope>
    <source>
        <strain evidence="3 4">RmlP026</strain>
    </source>
</reference>
<dbReference type="RefSeq" id="WP_129228787.1">
    <property type="nucleotide sequence ID" value="NZ_QYBB01000032.1"/>
</dbReference>
<keyword evidence="1" id="KW-1133">Transmembrane helix</keyword>
<dbReference type="InterPro" id="IPR051158">
    <property type="entry name" value="Metallophosphoesterase_sf"/>
</dbReference>
<keyword evidence="1" id="KW-0812">Transmembrane</keyword>
<keyword evidence="4" id="KW-1185">Reference proteome</keyword>
<organism evidence="3 4">
    <name type="scientific">Lichenibacterium minor</name>
    <dbReference type="NCBI Taxonomy" id="2316528"/>
    <lineage>
        <taxon>Bacteria</taxon>
        <taxon>Pseudomonadati</taxon>
        <taxon>Pseudomonadota</taxon>
        <taxon>Alphaproteobacteria</taxon>
        <taxon>Hyphomicrobiales</taxon>
        <taxon>Lichenihabitantaceae</taxon>
        <taxon>Lichenibacterium</taxon>
    </lineage>
</organism>
<reference evidence="3 4" key="2">
    <citation type="submission" date="2019-02" db="EMBL/GenBank/DDBJ databases">
        <title>'Lichenibacterium ramalinii' gen. nov. sp. nov., 'Lichenibacterium minor' gen. nov. sp. nov.</title>
        <authorList>
            <person name="Pankratov T."/>
        </authorList>
    </citation>
    <scope>NUCLEOTIDE SEQUENCE [LARGE SCALE GENOMIC DNA]</scope>
    <source>
        <strain evidence="3 4">RmlP026</strain>
    </source>
</reference>
<proteinExistence type="predicted"/>
<gene>
    <name evidence="3" type="ORF">D3273_20665</name>
</gene>
<comment type="caution">
    <text evidence="3">The sequence shown here is derived from an EMBL/GenBank/DDBJ whole genome shotgun (WGS) entry which is preliminary data.</text>
</comment>
<dbReference type="EMBL" id="QYBB01000032">
    <property type="protein sequence ID" value="RYC30107.1"/>
    <property type="molecule type" value="Genomic_DNA"/>
</dbReference>
<dbReference type="PANTHER" id="PTHR31302">
    <property type="entry name" value="TRANSMEMBRANE PROTEIN WITH METALLOPHOSPHOESTERASE DOMAIN-RELATED"/>
    <property type="match status" value="1"/>
</dbReference>
<protein>
    <submittedName>
        <fullName evidence="3">Metallophosphoesterase</fullName>
    </submittedName>
</protein>
<dbReference type="Gene3D" id="3.60.21.10">
    <property type="match status" value="1"/>
</dbReference>
<evidence type="ECO:0000259" key="2">
    <source>
        <dbReference type="Pfam" id="PF00149"/>
    </source>
</evidence>
<dbReference type="Proteomes" id="UP000290759">
    <property type="component" value="Unassembled WGS sequence"/>
</dbReference>
<feature type="transmembrane region" description="Helical" evidence="1">
    <location>
        <begin position="57"/>
        <end position="82"/>
    </location>
</feature>
<dbReference type="CDD" id="cd07385">
    <property type="entry name" value="MPP_YkuE_C"/>
    <property type="match status" value="1"/>
</dbReference>
<dbReference type="InterPro" id="IPR029052">
    <property type="entry name" value="Metallo-depent_PP-like"/>
</dbReference>
<feature type="transmembrane region" description="Helical" evidence="1">
    <location>
        <begin position="102"/>
        <end position="120"/>
    </location>
</feature>
<evidence type="ECO:0000256" key="1">
    <source>
        <dbReference type="SAM" id="Phobius"/>
    </source>
</evidence>